<comment type="caution">
    <text evidence="1">The sequence shown here is derived from an EMBL/GenBank/DDBJ whole genome shotgun (WGS) entry which is preliminary data.</text>
</comment>
<evidence type="ECO:0000313" key="1">
    <source>
        <dbReference type="EMBL" id="MFC3847594.1"/>
    </source>
</evidence>
<name>A0ABV7ZIW3_9HELI</name>
<organism evidence="1 2">
    <name type="scientific">Helicobacter baculiformis</name>
    <dbReference type="NCBI Taxonomy" id="427351"/>
    <lineage>
        <taxon>Bacteria</taxon>
        <taxon>Pseudomonadati</taxon>
        <taxon>Campylobacterota</taxon>
        <taxon>Epsilonproteobacteria</taxon>
        <taxon>Campylobacterales</taxon>
        <taxon>Helicobacteraceae</taxon>
        <taxon>Helicobacter</taxon>
    </lineage>
</organism>
<dbReference type="EMBL" id="JBHRZO010000015">
    <property type="protein sequence ID" value="MFC3847594.1"/>
    <property type="molecule type" value="Genomic_DNA"/>
</dbReference>
<keyword evidence="2" id="KW-1185">Reference proteome</keyword>
<sequence length="62" mass="7182">MSGCAPRVVYKNVYVPTRCNLPMPARPHQDLGTLEYLKALLIYTESLERDLRFCTQDRNLNP</sequence>
<reference evidence="2" key="1">
    <citation type="journal article" date="2019" name="Int. J. Syst. Evol. Microbiol.">
        <title>The Global Catalogue of Microorganisms (GCM) 10K type strain sequencing project: providing services to taxonomists for standard genome sequencing and annotation.</title>
        <authorList>
            <consortium name="The Broad Institute Genomics Platform"/>
            <consortium name="The Broad Institute Genome Sequencing Center for Infectious Disease"/>
            <person name="Wu L."/>
            <person name="Ma J."/>
        </authorList>
    </citation>
    <scope>NUCLEOTIDE SEQUENCE [LARGE SCALE GENOMIC DNA]</scope>
    <source>
        <strain evidence="2">CCUG 53816</strain>
    </source>
</reference>
<dbReference type="RefSeq" id="WP_324761414.1">
    <property type="nucleotide sequence ID" value="NZ_FZMF01000075.1"/>
</dbReference>
<dbReference type="Proteomes" id="UP001595783">
    <property type="component" value="Unassembled WGS sequence"/>
</dbReference>
<proteinExistence type="predicted"/>
<gene>
    <name evidence="1" type="ORF">ACFOPX_03460</name>
</gene>
<accession>A0ABV7ZIW3</accession>
<protein>
    <submittedName>
        <fullName evidence="1">Uncharacterized protein</fullName>
    </submittedName>
</protein>
<evidence type="ECO:0000313" key="2">
    <source>
        <dbReference type="Proteomes" id="UP001595783"/>
    </source>
</evidence>